<dbReference type="Proteomes" id="UP000429211">
    <property type="component" value="Unassembled WGS sequence"/>
</dbReference>
<dbReference type="PANTHER" id="PTHR10000:SF53">
    <property type="entry name" value="5-AMINO-6-(5-PHOSPHO-D-RIBITYLAMINO)URACIL PHOSPHATASE YBJI-RELATED"/>
    <property type="match status" value="1"/>
</dbReference>
<dbReference type="InterPro" id="IPR000150">
    <property type="entry name" value="Cof"/>
</dbReference>
<dbReference type="GO" id="GO:0016791">
    <property type="term" value="F:phosphatase activity"/>
    <property type="evidence" value="ECO:0007669"/>
    <property type="project" value="TreeGrafter"/>
</dbReference>
<comment type="caution">
    <text evidence="1">The sequence shown here is derived from an EMBL/GenBank/DDBJ whole genome shotgun (WGS) entry which is preliminary data.</text>
</comment>
<proteinExistence type="predicted"/>
<dbReference type="Gene3D" id="3.40.50.1000">
    <property type="entry name" value="HAD superfamily/HAD-like"/>
    <property type="match status" value="1"/>
</dbReference>
<evidence type="ECO:0000313" key="1">
    <source>
        <dbReference type="EMBL" id="KAB7460362.1"/>
    </source>
</evidence>
<dbReference type="InterPro" id="IPR023214">
    <property type="entry name" value="HAD_sf"/>
</dbReference>
<reference evidence="1 2" key="1">
    <citation type="journal article" date="2019" name="Nat. Med.">
        <title>A library of human gut bacterial isolates paired with longitudinal multiomics data enables mechanistic microbiome research.</title>
        <authorList>
            <person name="Poyet M."/>
            <person name="Groussin M."/>
            <person name="Gibbons S.M."/>
            <person name="Avila-Pacheco J."/>
            <person name="Jiang X."/>
            <person name="Kearney S.M."/>
            <person name="Perrotta A.R."/>
            <person name="Berdy B."/>
            <person name="Zhao S."/>
            <person name="Lieberman T.D."/>
            <person name="Swanson P.K."/>
            <person name="Smith M."/>
            <person name="Roesemann S."/>
            <person name="Alexander J.E."/>
            <person name="Rich S.A."/>
            <person name="Livny J."/>
            <person name="Vlamakis H."/>
            <person name="Clish C."/>
            <person name="Bullock K."/>
            <person name="Deik A."/>
            <person name="Scott J."/>
            <person name="Pierce K.A."/>
            <person name="Xavier R.J."/>
            <person name="Alm E.J."/>
        </authorList>
    </citation>
    <scope>NUCLEOTIDE SEQUENCE [LARGE SCALE GENOMIC DNA]</scope>
    <source>
        <strain evidence="1 2">BIOML-A2</strain>
    </source>
</reference>
<protein>
    <submittedName>
        <fullName evidence="1">HAD family hydrolase</fullName>
    </submittedName>
</protein>
<dbReference type="AlphaFoldDB" id="A0A7J5THP7"/>
<dbReference type="NCBIfam" id="TIGR00099">
    <property type="entry name" value="Cof-subfamily"/>
    <property type="match status" value="1"/>
</dbReference>
<dbReference type="PANTHER" id="PTHR10000">
    <property type="entry name" value="PHOSPHOSERINE PHOSPHATASE"/>
    <property type="match status" value="1"/>
</dbReference>
<dbReference type="SUPFAM" id="SSF56784">
    <property type="entry name" value="HAD-like"/>
    <property type="match status" value="1"/>
</dbReference>
<dbReference type="Gene3D" id="3.30.1240.10">
    <property type="match status" value="1"/>
</dbReference>
<organism evidence="1 2">
    <name type="scientific">Bifidobacterium dentium</name>
    <dbReference type="NCBI Taxonomy" id="1689"/>
    <lineage>
        <taxon>Bacteria</taxon>
        <taxon>Bacillati</taxon>
        <taxon>Actinomycetota</taxon>
        <taxon>Actinomycetes</taxon>
        <taxon>Bifidobacteriales</taxon>
        <taxon>Bifidobacteriaceae</taxon>
        <taxon>Bifidobacterium</taxon>
    </lineage>
</organism>
<dbReference type="CDD" id="cd07518">
    <property type="entry name" value="HAD_YbiV-Like"/>
    <property type="match status" value="1"/>
</dbReference>
<dbReference type="SFLD" id="SFLDG01140">
    <property type="entry name" value="C2.B:_Phosphomannomutase_and_P"/>
    <property type="match status" value="1"/>
</dbReference>
<keyword evidence="1" id="KW-0378">Hydrolase</keyword>
<dbReference type="InterPro" id="IPR036412">
    <property type="entry name" value="HAD-like_sf"/>
</dbReference>
<dbReference type="GO" id="GO:0005829">
    <property type="term" value="C:cytosol"/>
    <property type="evidence" value="ECO:0007669"/>
    <property type="project" value="TreeGrafter"/>
</dbReference>
<dbReference type="GO" id="GO:0000287">
    <property type="term" value="F:magnesium ion binding"/>
    <property type="evidence" value="ECO:0007669"/>
    <property type="project" value="TreeGrafter"/>
</dbReference>
<dbReference type="SFLD" id="SFLDS00003">
    <property type="entry name" value="Haloacid_Dehalogenase"/>
    <property type="match status" value="1"/>
</dbReference>
<accession>A0A7J5THP7</accession>
<evidence type="ECO:0000313" key="2">
    <source>
        <dbReference type="Proteomes" id="UP000429211"/>
    </source>
</evidence>
<gene>
    <name evidence="1" type="ORF">GBB04_07435</name>
</gene>
<name>A0A7J5THP7_9BIFI</name>
<dbReference type="EMBL" id="WDPD01000007">
    <property type="protein sequence ID" value="KAB7460362.1"/>
    <property type="molecule type" value="Genomic_DNA"/>
</dbReference>
<sequence length="315" mass="34646">MPSVMFSRQSKAMQERTLMSAADWTTIDQPQDIRLVVADMDGTLLDEHGRIPEGFWDMLARLRARGVEFVPASGRQYATLRNMFASKASEVLDGGELSYIAENGNVVAVDGKVVEVHGVDLGITRRTIDMVNASVSAGEYDMGLVICGLNTAYVQRTDTPFLDEVGKYYAALKIVDNLREVLDFAVEPDDYVPGEEIILKLAILDFGSSEQMTNNKLAHVRNDYQVVVSGQHWVDIMNPATDKKQGVEALQRALGVTPAQTAVFGDYLNDLLMLEAGDWSFAMSNGHPDLRAAARYLAPSNASRGVLKVVDRLID</sequence>
<dbReference type="Pfam" id="PF08282">
    <property type="entry name" value="Hydrolase_3"/>
    <property type="match status" value="1"/>
</dbReference>